<dbReference type="InterPro" id="IPR000160">
    <property type="entry name" value="GGDEF_dom"/>
</dbReference>
<feature type="transmembrane region" description="Helical" evidence="1">
    <location>
        <begin position="105"/>
        <end position="121"/>
    </location>
</feature>
<name>A0A1F7RAT2_9BACT</name>
<proteinExistence type="predicted"/>
<dbReference type="EMBL" id="MGDB01000142">
    <property type="protein sequence ID" value="OGL38655.1"/>
    <property type="molecule type" value="Genomic_DNA"/>
</dbReference>
<feature type="transmembrane region" description="Helical" evidence="1">
    <location>
        <begin position="55"/>
        <end position="71"/>
    </location>
</feature>
<dbReference type="Pfam" id="PF00990">
    <property type="entry name" value="GGDEF"/>
    <property type="match status" value="1"/>
</dbReference>
<dbReference type="InterPro" id="IPR050469">
    <property type="entry name" value="Diguanylate_Cyclase"/>
</dbReference>
<accession>A0A1F7RAT2</accession>
<dbReference type="SMART" id="SM00267">
    <property type="entry name" value="GGDEF"/>
    <property type="match status" value="1"/>
</dbReference>
<evidence type="ECO:0000259" key="2">
    <source>
        <dbReference type="PROSITE" id="PS50887"/>
    </source>
</evidence>
<feature type="transmembrane region" description="Helical" evidence="1">
    <location>
        <begin position="128"/>
        <end position="149"/>
    </location>
</feature>
<feature type="domain" description="GGDEF" evidence="2">
    <location>
        <begin position="222"/>
        <end position="358"/>
    </location>
</feature>
<comment type="caution">
    <text evidence="3">The sequence shown here is derived from an EMBL/GenBank/DDBJ whole genome shotgun (WGS) entry which is preliminary data.</text>
</comment>
<evidence type="ECO:0000313" key="4">
    <source>
        <dbReference type="Proteomes" id="UP000178526"/>
    </source>
</evidence>
<dbReference type="FunFam" id="3.30.70.270:FF:000001">
    <property type="entry name" value="Diguanylate cyclase domain protein"/>
    <property type="match status" value="1"/>
</dbReference>
<keyword evidence="1" id="KW-1133">Transmembrane helix</keyword>
<dbReference type="GO" id="GO:0052621">
    <property type="term" value="F:diguanylate cyclase activity"/>
    <property type="evidence" value="ECO:0007669"/>
    <property type="project" value="TreeGrafter"/>
</dbReference>
<evidence type="ECO:0000313" key="3">
    <source>
        <dbReference type="EMBL" id="OGL38655.1"/>
    </source>
</evidence>
<feature type="transmembrane region" description="Helical" evidence="1">
    <location>
        <begin position="78"/>
        <end position="99"/>
    </location>
</feature>
<organism evidence="3 4">
    <name type="scientific">Candidatus Schekmanbacteria bacterium GWA2_38_11</name>
    <dbReference type="NCBI Taxonomy" id="1817876"/>
    <lineage>
        <taxon>Bacteria</taxon>
        <taxon>Candidatus Schekmaniibacteriota</taxon>
    </lineage>
</organism>
<dbReference type="Proteomes" id="UP000178526">
    <property type="component" value="Unassembled WGS sequence"/>
</dbReference>
<dbReference type="Gene3D" id="3.30.70.270">
    <property type="match status" value="1"/>
</dbReference>
<reference evidence="3 4" key="1">
    <citation type="journal article" date="2016" name="Nat. Commun.">
        <title>Thousands of microbial genomes shed light on interconnected biogeochemical processes in an aquifer system.</title>
        <authorList>
            <person name="Anantharaman K."/>
            <person name="Brown C.T."/>
            <person name="Hug L.A."/>
            <person name="Sharon I."/>
            <person name="Castelle C.J."/>
            <person name="Probst A.J."/>
            <person name="Thomas B.C."/>
            <person name="Singh A."/>
            <person name="Wilkins M.J."/>
            <person name="Karaoz U."/>
            <person name="Brodie E.L."/>
            <person name="Williams K.H."/>
            <person name="Hubbard S.S."/>
            <person name="Banfield J.F."/>
        </authorList>
    </citation>
    <scope>NUCLEOTIDE SEQUENCE [LARGE SCALE GENOMIC DNA]</scope>
</reference>
<sequence length="358" mass="41639">MTKNQQTDLLMDIPQHLFCDNEPKEFVRLRWVVIAVISLLICLDNWALFYRLKPLSILALFLVSNLFLNLSSKKIFNIPFFIDAIFIIDTLFVTLILYFVGKADSDFYLIFYFLIILLVSLNQDVRSVVVMGAVVSLIYGWLLFSLGVLKTENSVHLFLRVLLIFLITLFYSYILNRANTTRQTIQKYRQLAIHDELTHLPNRRYLNEYLKFELKRSLRYKRPISFIMIDIDDFKNINDKYGHDAGDIILKEVAALLDKNKRENDLVARYGGEEFLWVAPEADKKEANSITNRMLEKIRGNVFRVNSSYLKITISIGASTFQPKKHTLAIIPEVVSKADEALYQAKYNGKNTCIYLEC</sequence>
<protein>
    <recommendedName>
        <fullName evidence="2">GGDEF domain-containing protein</fullName>
    </recommendedName>
</protein>
<dbReference type="PROSITE" id="PS50887">
    <property type="entry name" value="GGDEF"/>
    <property type="match status" value="1"/>
</dbReference>
<gene>
    <name evidence="3" type="ORF">A2042_04080</name>
</gene>
<keyword evidence="1" id="KW-0812">Transmembrane</keyword>
<dbReference type="SUPFAM" id="SSF55073">
    <property type="entry name" value="Nucleotide cyclase"/>
    <property type="match status" value="1"/>
</dbReference>
<dbReference type="InterPro" id="IPR043128">
    <property type="entry name" value="Rev_trsase/Diguanyl_cyclase"/>
</dbReference>
<dbReference type="AlphaFoldDB" id="A0A1F7RAT2"/>
<dbReference type="PANTHER" id="PTHR45138">
    <property type="entry name" value="REGULATORY COMPONENTS OF SENSORY TRANSDUCTION SYSTEM"/>
    <property type="match status" value="1"/>
</dbReference>
<dbReference type="InterPro" id="IPR029787">
    <property type="entry name" value="Nucleotide_cyclase"/>
</dbReference>
<dbReference type="CDD" id="cd01949">
    <property type="entry name" value="GGDEF"/>
    <property type="match status" value="1"/>
</dbReference>
<keyword evidence="1" id="KW-0472">Membrane</keyword>
<dbReference type="NCBIfam" id="TIGR00254">
    <property type="entry name" value="GGDEF"/>
    <property type="match status" value="1"/>
</dbReference>
<dbReference type="PANTHER" id="PTHR45138:SF9">
    <property type="entry name" value="DIGUANYLATE CYCLASE DGCM-RELATED"/>
    <property type="match status" value="1"/>
</dbReference>
<feature type="transmembrane region" description="Helical" evidence="1">
    <location>
        <begin position="31"/>
        <end position="49"/>
    </location>
</feature>
<evidence type="ECO:0000256" key="1">
    <source>
        <dbReference type="SAM" id="Phobius"/>
    </source>
</evidence>
<feature type="transmembrane region" description="Helical" evidence="1">
    <location>
        <begin position="155"/>
        <end position="175"/>
    </location>
</feature>